<gene>
    <name evidence="2" type="ORF">MUS_3330</name>
</gene>
<keyword evidence="1" id="KW-0472">Membrane</keyword>
<name>I2C989_BACAY</name>
<dbReference type="HOGENOM" id="CLU_3114196_0_0_9"/>
<dbReference type="Proteomes" id="UP000002878">
    <property type="component" value="Chromosome"/>
</dbReference>
<organism evidence="2 3">
    <name type="scientific">Bacillus amyloliquefaciens (strain Y2)</name>
    <name type="common">Bacillus amyloliquefaciens subsp. plantarum (strain B9601-Y2)</name>
    <dbReference type="NCBI Taxonomy" id="1155777"/>
    <lineage>
        <taxon>Bacteria</taxon>
        <taxon>Bacillati</taxon>
        <taxon>Bacillota</taxon>
        <taxon>Bacilli</taxon>
        <taxon>Bacillales</taxon>
        <taxon>Bacillaceae</taxon>
        <taxon>Bacillus</taxon>
        <taxon>Bacillus amyloliquefaciens group</taxon>
    </lineage>
</organism>
<dbReference type="PATRIC" id="fig|1126211.3.peg.3175"/>
<evidence type="ECO:0000313" key="2">
    <source>
        <dbReference type="EMBL" id="AFJ63213.1"/>
    </source>
</evidence>
<protein>
    <submittedName>
        <fullName evidence="2">Uncharacterized protein</fullName>
    </submittedName>
</protein>
<accession>I2C989</accession>
<dbReference type="EMBL" id="CP003332">
    <property type="protein sequence ID" value="AFJ63213.1"/>
    <property type="molecule type" value="Genomic_DNA"/>
</dbReference>
<evidence type="ECO:0000256" key="1">
    <source>
        <dbReference type="SAM" id="Phobius"/>
    </source>
</evidence>
<dbReference type="KEGG" id="bqy:MUS_3330"/>
<sequence>MMGVHNLKTGCGFLLFIMTAGRILIPLVKHGKFGSLSFNLRVLLFLVRSN</sequence>
<keyword evidence="1" id="KW-0812">Transmembrane</keyword>
<reference evidence="2 3" key="1">
    <citation type="journal article" date="2012" name="J. Biotechnol.">
        <title>Genome sequence of the plant growth promoting strain Bacillus amyloliquefaciens subsp. plantarum B9601-Y2 and expression of mersacidin and other secondary metabolites.</title>
        <authorList>
            <person name="He P."/>
            <person name="Hao K."/>
            <person name="Blom J."/>
            <person name="Ruckert C."/>
            <person name="Vater J."/>
            <person name="Mao Z."/>
            <person name="Wu Y."/>
            <person name="Hou M."/>
            <person name="He P."/>
            <person name="He Y."/>
            <person name="Borriss R."/>
        </authorList>
    </citation>
    <scope>NUCLEOTIDE SEQUENCE [LARGE SCALE GENOMIC DNA]</scope>
    <source>
        <strain evidence="2">Y2</strain>
    </source>
</reference>
<dbReference type="AlphaFoldDB" id="I2C989"/>
<evidence type="ECO:0000313" key="3">
    <source>
        <dbReference type="Proteomes" id="UP000002878"/>
    </source>
</evidence>
<proteinExistence type="predicted"/>
<feature type="transmembrane region" description="Helical" evidence="1">
    <location>
        <begin position="6"/>
        <end position="25"/>
    </location>
</feature>
<keyword evidence="1" id="KW-1133">Transmembrane helix</keyword>